<accession>A0A847RRN4</accession>
<evidence type="ECO:0000259" key="1">
    <source>
        <dbReference type="Pfam" id="PF14534"/>
    </source>
</evidence>
<dbReference type="InterPro" id="IPR032710">
    <property type="entry name" value="NTF2-like_dom_sf"/>
</dbReference>
<reference evidence="2 3" key="1">
    <citation type="submission" date="2020-04" db="EMBL/GenBank/DDBJ databases">
        <authorList>
            <person name="Yin C."/>
        </authorList>
    </citation>
    <scope>NUCLEOTIDE SEQUENCE [LARGE SCALE GENOMIC DNA]</scope>
    <source>
        <strain evidence="2 3">Ae27</strain>
    </source>
</reference>
<sequence length="139" mass="15343">MALAFSAANGQSEDQPLKAARKAIEASNAIYSDLANKNDGSILTRYTDDACLYPPNAAPVCGKDNIVKFFKDGPKVNSKFTILHLYGDGQTTVTEESHYELTDMKGNKMDDGKVIVIWKKTANGWKMHRDMFSSNHPAK</sequence>
<feature type="domain" description="DUF4440" evidence="1">
    <location>
        <begin position="33"/>
        <end position="127"/>
    </location>
</feature>
<dbReference type="EMBL" id="JABAIA010000001">
    <property type="protein sequence ID" value="NLR63467.1"/>
    <property type="molecule type" value="Genomic_DNA"/>
</dbReference>
<evidence type="ECO:0000313" key="3">
    <source>
        <dbReference type="Proteomes" id="UP000570474"/>
    </source>
</evidence>
<organism evidence="2 3">
    <name type="scientific">Chitinophaga varians</name>
    <dbReference type="NCBI Taxonomy" id="2202339"/>
    <lineage>
        <taxon>Bacteria</taxon>
        <taxon>Pseudomonadati</taxon>
        <taxon>Bacteroidota</taxon>
        <taxon>Chitinophagia</taxon>
        <taxon>Chitinophagales</taxon>
        <taxon>Chitinophagaceae</taxon>
        <taxon>Chitinophaga</taxon>
    </lineage>
</organism>
<dbReference type="Gene3D" id="3.10.450.50">
    <property type="match status" value="1"/>
</dbReference>
<comment type="caution">
    <text evidence="2">The sequence shown here is derived from an EMBL/GenBank/DDBJ whole genome shotgun (WGS) entry which is preliminary data.</text>
</comment>
<dbReference type="AlphaFoldDB" id="A0A847RRN4"/>
<evidence type="ECO:0000313" key="2">
    <source>
        <dbReference type="EMBL" id="NLR63467.1"/>
    </source>
</evidence>
<protein>
    <submittedName>
        <fullName evidence="2">DUF4440 domain-containing protein</fullName>
    </submittedName>
</protein>
<name>A0A847RRN4_9BACT</name>
<dbReference type="SUPFAM" id="SSF54427">
    <property type="entry name" value="NTF2-like"/>
    <property type="match status" value="1"/>
</dbReference>
<dbReference type="InterPro" id="IPR027843">
    <property type="entry name" value="DUF4440"/>
</dbReference>
<gene>
    <name evidence="2" type="ORF">HGH92_04030</name>
</gene>
<keyword evidence="3" id="KW-1185">Reference proteome</keyword>
<dbReference type="Pfam" id="PF14534">
    <property type="entry name" value="DUF4440"/>
    <property type="match status" value="1"/>
</dbReference>
<proteinExistence type="predicted"/>
<dbReference type="Proteomes" id="UP000570474">
    <property type="component" value="Unassembled WGS sequence"/>
</dbReference>